<evidence type="ECO:0000313" key="1">
    <source>
        <dbReference type="EMBL" id="HJD44983.1"/>
    </source>
</evidence>
<comment type="caution">
    <text evidence="1">The sequence shown here is derived from an EMBL/GenBank/DDBJ whole genome shotgun (WGS) entry which is preliminary data.</text>
</comment>
<proteinExistence type="predicted"/>
<gene>
    <name evidence="1" type="ORF">H9906_08180</name>
</gene>
<accession>A0A9D2RH55</accession>
<name>A0A9D2RH55_9BURK</name>
<organism evidence="1 2">
    <name type="scientific">Candidatus Paenalcaligenes intestinipullorum</name>
    <dbReference type="NCBI Taxonomy" id="2838718"/>
    <lineage>
        <taxon>Bacteria</taxon>
        <taxon>Pseudomonadati</taxon>
        <taxon>Pseudomonadota</taxon>
        <taxon>Betaproteobacteria</taxon>
        <taxon>Burkholderiales</taxon>
        <taxon>Alcaligenaceae</taxon>
        <taxon>Paenalcaligenes</taxon>
    </lineage>
</organism>
<protein>
    <submittedName>
        <fullName evidence="1">Uncharacterized protein</fullName>
    </submittedName>
</protein>
<dbReference type="EMBL" id="DWUQ01000169">
    <property type="protein sequence ID" value="HJD44983.1"/>
    <property type="molecule type" value="Genomic_DNA"/>
</dbReference>
<dbReference type="AlphaFoldDB" id="A0A9D2RH55"/>
<reference evidence="1" key="1">
    <citation type="journal article" date="2021" name="PeerJ">
        <title>Extensive microbial diversity within the chicken gut microbiome revealed by metagenomics and culture.</title>
        <authorList>
            <person name="Gilroy R."/>
            <person name="Ravi A."/>
            <person name="Getino M."/>
            <person name="Pursley I."/>
            <person name="Horton D.L."/>
            <person name="Alikhan N.F."/>
            <person name="Baker D."/>
            <person name="Gharbi K."/>
            <person name="Hall N."/>
            <person name="Watson M."/>
            <person name="Adriaenssens E.M."/>
            <person name="Foster-Nyarko E."/>
            <person name="Jarju S."/>
            <person name="Secka A."/>
            <person name="Antonio M."/>
            <person name="Oren A."/>
            <person name="Chaudhuri R.R."/>
            <person name="La Ragione R."/>
            <person name="Hildebrand F."/>
            <person name="Pallen M.J."/>
        </authorList>
    </citation>
    <scope>NUCLEOTIDE SEQUENCE</scope>
    <source>
        <strain evidence="1">9264</strain>
    </source>
</reference>
<sequence length="72" mass="7729">MSTMTSYTHYINWSSTQASDVQEAQANHAVSVAPLAADTMTFIKSAAVRSKSYVTAVTDALNDVCDARVPQC</sequence>
<reference evidence="1" key="2">
    <citation type="submission" date="2021-04" db="EMBL/GenBank/DDBJ databases">
        <authorList>
            <person name="Gilroy R."/>
        </authorList>
    </citation>
    <scope>NUCLEOTIDE SEQUENCE</scope>
    <source>
        <strain evidence="1">9264</strain>
    </source>
</reference>
<dbReference type="Proteomes" id="UP000823889">
    <property type="component" value="Unassembled WGS sequence"/>
</dbReference>
<evidence type="ECO:0000313" key="2">
    <source>
        <dbReference type="Proteomes" id="UP000823889"/>
    </source>
</evidence>